<evidence type="ECO:0000256" key="1">
    <source>
        <dbReference type="SAM" id="MobiDB-lite"/>
    </source>
</evidence>
<accession>B9BRZ3</accession>
<reference evidence="2 3" key="1">
    <citation type="journal article" date="2012" name="J. Bacteriol.">
        <title>Draft Genome Sequence Determination for Cystic Fibrosis and Chronic Granulomatous Disease Burkholderia multivorans Isolates.</title>
        <authorList>
            <person name="Varga J.J."/>
            <person name="Losada L."/>
            <person name="Zelazny A.M."/>
            <person name="Brinkac L."/>
            <person name="Harkins D."/>
            <person name="Radune D."/>
            <person name="Hostetler J."/>
            <person name="Sampaio E.P."/>
            <person name="Ronning C.M."/>
            <person name="Nierman W.C."/>
            <person name="Greenberg D.E."/>
            <person name="Holland S.M."/>
            <person name="Goldberg J.B."/>
        </authorList>
    </citation>
    <scope>NUCLEOTIDE SEQUENCE [LARGE SCALE GENOMIC DNA]</scope>
    <source>
        <strain evidence="2 3">CGD2</strain>
    </source>
</reference>
<protein>
    <submittedName>
        <fullName evidence="2">Uncharacterized protein</fullName>
    </submittedName>
</protein>
<evidence type="ECO:0000313" key="3">
    <source>
        <dbReference type="Proteomes" id="UP000004535"/>
    </source>
</evidence>
<sequence length="133" mass="14713">MGACTPMRAHRVRQRAGARRRAARLRRACGEGVSVACHARNPEGGRCMRIGLQSLAGSSARIERLRGFLAHFSRSPCFSLTSRPLLPRFSSSSRPPLPRLSAAARLFRAPFSRDSSPFVRASSRCRRPLSPNR</sequence>
<comment type="caution">
    <text evidence="2">The sequence shown here is derived from an EMBL/GenBank/DDBJ whole genome shotgun (WGS) entry which is preliminary data.</text>
</comment>
<dbReference type="Proteomes" id="UP000004535">
    <property type="component" value="Unassembled WGS sequence"/>
</dbReference>
<name>B9BRZ3_9BURK</name>
<organism evidence="2 3">
    <name type="scientific">Burkholderia multivorans CGD2</name>
    <dbReference type="NCBI Taxonomy" id="513052"/>
    <lineage>
        <taxon>Bacteria</taxon>
        <taxon>Pseudomonadati</taxon>
        <taxon>Pseudomonadota</taxon>
        <taxon>Betaproteobacteria</taxon>
        <taxon>Burkholderiales</taxon>
        <taxon>Burkholderiaceae</taxon>
        <taxon>Burkholderia</taxon>
        <taxon>Burkholderia cepacia complex</taxon>
    </lineage>
</organism>
<dbReference type="EMBL" id="ACFC01000006">
    <property type="protein sequence ID" value="EEE06564.1"/>
    <property type="molecule type" value="Genomic_DNA"/>
</dbReference>
<evidence type="ECO:0000313" key="2">
    <source>
        <dbReference type="EMBL" id="EEE06564.1"/>
    </source>
</evidence>
<gene>
    <name evidence="2" type="ORF">BURMUCGD2_4161</name>
</gene>
<feature type="region of interest" description="Disordered" evidence="1">
    <location>
        <begin position="114"/>
        <end position="133"/>
    </location>
</feature>
<proteinExistence type="predicted"/>
<dbReference type="AlphaFoldDB" id="B9BRZ3"/>